<dbReference type="AlphaFoldDB" id="A0AAD5KZA6"/>
<evidence type="ECO:0000313" key="4">
    <source>
        <dbReference type="Proteomes" id="UP000820818"/>
    </source>
</evidence>
<name>A0AAD5KZA6_9CRUS</name>
<feature type="coiled-coil region" evidence="1">
    <location>
        <begin position="37"/>
        <end position="99"/>
    </location>
</feature>
<protein>
    <recommendedName>
        <fullName evidence="5">Neurexin IV</fullName>
    </recommendedName>
</protein>
<evidence type="ECO:0000256" key="2">
    <source>
        <dbReference type="SAM" id="SignalP"/>
    </source>
</evidence>
<dbReference type="PROSITE" id="PS51257">
    <property type="entry name" value="PROKAR_LIPOPROTEIN"/>
    <property type="match status" value="1"/>
</dbReference>
<feature type="signal peptide" evidence="2">
    <location>
        <begin position="1"/>
        <end position="19"/>
    </location>
</feature>
<keyword evidence="2" id="KW-0732">Signal</keyword>
<keyword evidence="4" id="KW-1185">Reference proteome</keyword>
<feature type="chain" id="PRO_5041915629" description="Neurexin IV" evidence="2">
    <location>
        <begin position="20"/>
        <end position="157"/>
    </location>
</feature>
<organism evidence="3 4">
    <name type="scientific">Daphnia sinensis</name>
    <dbReference type="NCBI Taxonomy" id="1820382"/>
    <lineage>
        <taxon>Eukaryota</taxon>
        <taxon>Metazoa</taxon>
        <taxon>Ecdysozoa</taxon>
        <taxon>Arthropoda</taxon>
        <taxon>Crustacea</taxon>
        <taxon>Branchiopoda</taxon>
        <taxon>Diplostraca</taxon>
        <taxon>Cladocera</taxon>
        <taxon>Anomopoda</taxon>
        <taxon>Daphniidae</taxon>
        <taxon>Daphnia</taxon>
        <taxon>Daphnia similis group</taxon>
    </lineage>
</organism>
<dbReference type="EMBL" id="WJBH02000009">
    <property type="protein sequence ID" value="KAI9552788.1"/>
    <property type="molecule type" value="Genomic_DNA"/>
</dbReference>
<keyword evidence="1" id="KW-0175">Coiled coil</keyword>
<evidence type="ECO:0000313" key="3">
    <source>
        <dbReference type="EMBL" id="KAI9552788.1"/>
    </source>
</evidence>
<gene>
    <name evidence="3" type="ORF">GHT06_020668</name>
</gene>
<comment type="caution">
    <text evidence="3">The sequence shown here is derived from an EMBL/GenBank/DDBJ whole genome shotgun (WGS) entry which is preliminary data.</text>
</comment>
<evidence type="ECO:0000256" key="1">
    <source>
        <dbReference type="SAM" id="Coils"/>
    </source>
</evidence>
<dbReference type="Proteomes" id="UP000820818">
    <property type="component" value="Linkage Group LG9"/>
</dbReference>
<accession>A0AAD5KZA6</accession>
<evidence type="ECO:0008006" key="5">
    <source>
        <dbReference type="Google" id="ProtNLM"/>
    </source>
</evidence>
<proteinExistence type="predicted"/>
<sequence length="157" mass="17748">MLRGILVFALTAFSCSVCALTLQQHFQQLRNDCVRAKELLKDNIIRLEKVQAQLETLELKVQQHGLLEEDLLDQFEDSSAKLQEEKIEHDSEIRQEENVTSVPQISISSAGTESIANDAIKFIKEIKGLVMETADPASIIPIWKGFIKTDYNSFTLN</sequence>
<reference evidence="3 4" key="1">
    <citation type="submission" date="2022-05" db="EMBL/GenBank/DDBJ databases">
        <title>A multi-omics perspective on studying reproductive biology in Daphnia sinensis.</title>
        <authorList>
            <person name="Jia J."/>
        </authorList>
    </citation>
    <scope>NUCLEOTIDE SEQUENCE [LARGE SCALE GENOMIC DNA]</scope>
    <source>
        <strain evidence="3 4">WSL</strain>
    </source>
</reference>